<keyword evidence="4" id="KW-0378">Hydrolase</keyword>
<dbReference type="STRING" id="1450648.CLORY_19000"/>
<dbReference type="InterPro" id="IPR011055">
    <property type="entry name" value="Dup_hybrid_motif"/>
</dbReference>
<dbReference type="RefSeq" id="WP_079423644.1">
    <property type="nucleotide sequence ID" value="NZ_MZGV01000016.1"/>
</dbReference>
<dbReference type="AlphaFoldDB" id="A0A1V4IR60"/>
<dbReference type="InterPro" id="IPR050570">
    <property type="entry name" value="Cell_wall_metabolism_enzyme"/>
</dbReference>
<proteinExistence type="predicted"/>
<dbReference type="CDD" id="cd12797">
    <property type="entry name" value="M23_peptidase"/>
    <property type="match status" value="1"/>
</dbReference>
<dbReference type="SUPFAM" id="SSF51261">
    <property type="entry name" value="Duplicated hybrid motif"/>
    <property type="match status" value="1"/>
</dbReference>
<dbReference type="OrthoDB" id="9809488at2"/>
<evidence type="ECO:0000313" key="5">
    <source>
        <dbReference type="Proteomes" id="UP000190080"/>
    </source>
</evidence>
<evidence type="ECO:0000256" key="1">
    <source>
        <dbReference type="ARBA" id="ARBA00022729"/>
    </source>
</evidence>
<dbReference type="Gene3D" id="2.70.70.10">
    <property type="entry name" value="Glucose Permease (Domain IIA)"/>
    <property type="match status" value="1"/>
</dbReference>
<keyword evidence="1 2" id="KW-0732">Signal</keyword>
<feature type="chain" id="PRO_5039452168" evidence="2">
    <location>
        <begin position="24"/>
        <end position="174"/>
    </location>
</feature>
<dbReference type="InterPro" id="IPR016047">
    <property type="entry name" value="M23ase_b-sheet_dom"/>
</dbReference>
<evidence type="ECO:0000259" key="3">
    <source>
        <dbReference type="Pfam" id="PF01551"/>
    </source>
</evidence>
<feature type="signal peptide" evidence="2">
    <location>
        <begin position="1"/>
        <end position="23"/>
    </location>
</feature>
<comment type="caution">
    <text evidence="4">The sequence shown here is derived from an EMBL/GenBank/DDBJ whole genome shotgun (WGS) entry which is preliminary data.</text>
</comment>
<dbReference type="Proteomes" id="UP000190080">
    <property type="component" value="Unassembled WGS sequence"/>
</dbReference>
<organism evidence="4 5">
    <name type="scientific">Clostridium oryzae</name>
    <dbReference type="NCBI Taxonomy" id="1450648"/>
    <lineage>
        <taxon>Bacteria</taxon>
        <taxon>Bacillati</taxon>
        <taxon>Bacillota</taxon>
        <taxon>Clostridia</taxon>
        <taxon>Eubacteriales</taxon>
        <taxon>Clostridiaceae</taxon>
        <taxon>Clostridium</taxon>
    </lineage>
</organism>
<gene>
    <name evidence="4" type="primary">mepM</name>
    <name evidence="4" type="ORF">CLORY_19000</name>
</gene>
<protein>
    <submittedName>
        <fullName evidence="4">Murein DD-endopeptidase MepM</fullName>
        <ecNumber evidence="4">3.4.24.-</ecNumber>
    </submittedName>
</protein>
<dbReference type="EMBL" id="MZGV01000016">
    <property type="protein sequence ID" value="OPJ62285.1"/>
    <property type="molecule type" value="Genomic_DNA"/>
</dbReference>
<dbReference type="EC" id="3.4.24.-" evidence="4"/>
<feature type="domain" description="M23ase beta-sheet core" evidence="3">
    <location>
        <begin position="73"/>
        <end position="168"/>
    </location>
</feature>
<dbReference type="PANTHER" id="PTHR21666">
    <property type="entry name" value="PEPTIDASE-RELATED"/>
    <property type="match status" value="1"/>
</dbReference>
<keyword evidence="5" id="KW-1185">Reference proteome</keyword>
<evidence type="ECO:0000313" key="4">
    <source>
        <dbReference type="EMBL" id="OPJ62285.1"/>
    </source>
</evidence>
<sequence>MVKYIHNRNKVCIMLIISILTFAFINESNCITAYALQDAKNRANYMYSNKHKKSMKVPSRGAISSYYGKRWGKFHKGIDIAAKMGNPIYAAMDGKVVYSGWINGYGNTVQLQHNKELITLYGHCSKLCVKKGDNVKRGDTIARVGNTGRSTGPHVHFEVRINGKAVNPYRYIYK</sequence>
<dbReference type="GO" id="GO:0004222">
    <property type="term" value="F:metalloendopeptidase activity"/>
    <property type="evidence" value="ECO:0007669"/>
    <property type="project" value="TreeGrafter"/>
</dbReference>
<name>A0A1V4IR60_9CLOT</name>
<evidence type="ECO:0000256" key="2">
    <source>
        <dbReference type="SAM" id="SignalP"/>
    </source>
</evidence>
<dbReference type="FunFam" id="2.70.70.10:FF:000006">
    <property type="entry name" value="M23 family peptidase"/>
    <property type="match status" value="1"/>
</dbReference>
<dbReference type="Pfam" id="PF01551">
    <property type="entry name" value="Peptidase_M23"/>
    <property type="match status" value="1"/>
</dbReference>
<accession>A0A1V4IR60</accession>
<reference evidence="4 5" key="1">
    <citation type="submission" date="2017-03" db="EMBL/GenBank/DDBJ databases">
        <title>Genome sequence of Clostridium oryzae DSM 28571.</title>
        <authorList>
            <person name="Poehlein A."/>
            <person name="Daniel R."/>
        </authorList>
    </citation>
    <scope>NUCLEOTIDE SEQUENCE [LARGE SCALE GENOMIC DNA]</scope>
    <source>
        <strain evidence="4 5">DSM 28571</strain>
    </source>
</reference>
<dbReference type="PANTHER" id="PTHR21666:SF289">
    <property type="entry name" value="L-ALA--D-GLU ENDOPEPTIDASE"/>
    <property type="match status" value="1"/>
</dbReference>